<sequence>MKHLLSTILIASLVIAFSFTVIVQVDVMRDQLHRIGQLEQDNKRLRAVVDDLIETLAGIKIEKVPDDLLIH</sequence>
<accession>A0A0F9BWE4</accession>
<dbReference type="AlphaFoldDB" id="A0A0F9BWE4"/>
<gene>
    <name evidence="1" type="ORF">LCGC14_2477710</name>
</gene>
<protein>
    <submittedName>
        <fullName evidence="1">Uncharacterized protein</fullName>
    </submittedName>
</protein>
<evidence type="ECO:0000313" key="1">
    <source>
        <dbReference type="EMBL" id="KKL18222.1"/>
    </source>
</evidence>
<proteinExistence type="predicted"/>
<comment type="caution">
    <text evidence="1">The sequence shown here is derived from an EMBL/GenBank/DDBJ whole genome shotgun (WGS) entry which is preliminary data.</text>
</comment>
<reference evidence="1" key="1">
    <citation type="journal article" date="2015" name="Nature">
        <title>Complex archaea that bridge the gap between prokaryotes and eukaryotes.</title>
        <authorList>
            <person name="Spang A."/>
            <person name="Saw J.H."/>
            <person name="Jorgensen S.L."/>
            <person name="Zaremba-Niedzwiedzka K."/>
            <person name="Martijn J."/>
            <person name="Lind A.E."/>
            <person name="van Eijk R."/>
            <person name="Schleper C."/>
            <person name="Guy L."/>
            <person name="Ettema T.J."/>
        </authorList>
    </citation>
    <scope>NUCLEOTIDE SEQUENCE</scope>
</reference>
<organism evidence="1">
    <name type="scientific">marine sediment metagenome</name>
    <dbReference type="NCBI Taxonomy" id="412755"/>
    <lineage>
        <taxon>unclassified sequences</taxon>
        <taxon>metagenomes</taxon>
        <taxon>ecological metagenomes</taxon>
    </lineage>
</organism>
<dbReference type="EMBL" id="LAZR01038951">
    <property type="protein sequence ID" value="KKL18222.1"/>
    <property type="molecule type" value="Genomic_DNA"/>
</dbReference>
<name>A0A0F9BWE4_9ZZZZ</name>